<sequence>MDAADELLSAITIRVSGVERRPHQCGVLVVGSVEAPKRTQVPTSKASPPVFPYTAELKENDQPSVYWNWFHQALKRRLHDLAAKRHSSPIKVLREPLRPCLEELGFSEAEIAHLEVVPVSLPWLLKVADLK</sequence>
<name>A0A7S1A653_NOCSC</name>
<proteinExistence type="predicted"/>
<dbReference type="AlphaFoldDB" id="A0A7S1A653"/>
<dbReference type="EMBL" id="HBFQ01025863">
    <property type="protein sequence ID" value="CAD8843951.1"/>
    <property type="molecule type" value="Transcribed_RNA"/>
</dbReference>
<organism evidence="1">
    <name type="scientific">Noctiluca scintillans</name>
    <name type="common">Sea sparkle</name>
    <name type="synonym">Red tide dinoflagellate</name>
    <dbReference type="NCBI Taxonomy" id="2966"/>
    <lineage>
        <taxon>Eukaryota</taxon>
        <taxon>Sar</taxon>
        <taxon>Alveolata</taxon>
        <taxon>Dinophyceae</taxon>
        <taxon>Noctilucales</taxon>
        <taxon>Noctilucaceae</taxon>
        <taxon>Noctiluca</taxon>
    </lineage>
</organism>
<accession>A0A7S1A653</accession>
<evidence type="ECO:0000313" key="1">
    <source>
        <dbReference type="EMBL" id="CAD8843951.1"/>
    </source>
</evidence>
<protein>
    <submittedName>
        <fullName evidence="1">Uncharacterized protein</fullName>
    </submittedName>
</protein>
<gene>
    <name evidence="1" type="ORF">NSCI0253_LOCUS18301</name>
</gene>
<reference evidence="1" key="1">
    <citation type="submission" date="2021-01" db="EMBL/GenBank/DDBJ databases">
        <authorList>
            <person name="Corre E."/>
            <person name="Pelletier E."/>
            <person name="Niang G."/>
            <person name="Scheremetjew M."/>
            <person name="Finn R."/>
            <person name="Kale V."/>
            <person name="Holt S."/>
            <person name="Cochrane G."/>
            <person name="Meng A."/>
            <person name="Brown T."/>
            <person name="Cohen L."/>
        </authorList>
    </citation>
    <scope>NUCLEOTIDE SEQUENCE</scope>
</reference>